<dbReference type="EMBL" id="BMGK01000006">
    <property type="protein sequence ID" value="GGD93145.1"/>
    <property type="molecule type" value="Genomic_DNA"/>
</dbReference>
<feature type="transmembrane region" description="Helical" evidence="2">
    <location>
        <begin position="400"/>
        <end position="422"/>
    </location>
</feature>
<comment type="caution">
    <text evidence="5">The sequence shown here is derived from an EMBL/GenBank/DDBJ whole genome shotgun (WGS) entry which is preliminary data.</text>
</comment>
<feature type="transmembrane region" description="Helical" evidence="2">
    <location>
        <begin position="76"/>
        <end position="100"/>
    </location>
</feature>
<feature type="transmembrane region" description="Helical" evidence="2">
    <location>
        <begin position="373"/>
        <end position="394"/>
    </location>
</feature>
<keyword evidence="5" id="KW-0418">Kinase</keyword>
<evidence type="ECO:0000259" key="3">
    <source>
        <dbReference type="Pfam" id="PF06580"/>
    </source>
</evidence>
<feature type="transmembrane region" description="Helical" evidence="2">
    <location>
        <begin position="40"/>
        <end position="64"/>
    </location>
</feature>
<name>A0A8J2VAH3_9FLAO</name>
<dbReference type="InterPro" id="IPR010559">
    <property type="entry name" value="Sig_transdc_His_kin_internal"/>
</dbReference>
<organism evidence="5 6">
    <name type="scientific">Planktosalinus lacus</name>
    <dbReference type="NCBI Taxonomy" id="1526573"/>
    <lineage>
        <taxon>Bacteria</taxon>
        <taxon>Pseudomonadati</taxon>
        <taxon>Bacteroidota</taxon>
        <taxon>Flavobacteriia</taxon>
        <taxon>Flavobacteriales</taxon>
        <taxon>Flavobacteriaceae</taxon>
        <taxon>Planktosalinus</taxon>
    </lineage>
</organism>
<feature type="domain" description="Signal transduction histidine kinase internal region" evidence="3">
    <location>
        <begin position="161"/>
        <end position="240"/>
    </location>
</feature>
<feature type="transmembrane region" description="Helical" evidence="2">
    <location>
        <begin position="120"/>
        <end position="141"/>
    </location>
</feature>
<evidence type="ECO:0000259" key="4">
    <source>
        <dbReference type="Pfam" id="PF13239"/>
    </source>
</evidence>
<feature type="domain" description="2TM" evidence="4">
    <location>
        <begin position="362"/>
        <end position="436"/>
    </location>
</feature>
<dbReference type="InterPro" id="IPR025698">
    <property type="entry name" value="2TM_dom"/>
</dbReference>
<dbReference type="RefSeq" id="WP_188441366.1">
    <property type="nucleotide sequence ID" value="NZ_BMGK01000006.1"/>
</dbReference>
<evidence type="ECO:0000256" key="2">
    <source>
        <dbReference type="SAM" id="Phobius"/>
    </source>
</evidence>
<dbReference type="GO" id="GO:0000155">
    <property type="term" value="F:phosphorelay sensor kinase activity"/>
    <property type="evidence" value="ECO:0007669"/>
    <property type="project" value="InterPro"/>
</dbReference>
<evidence type="ECO:0000256" key="1">
    <source>
        <dbReference type="SAM" id="Coils"/>
    </source>
</evidence>
<feature type="coiled-coil region" evidence="1">
    <location>
        <begin position="208"/>
        <end position="235"/>
    </location>
</feature>
<dbReference type="Pfam" id="PF13239">
    <property type="entry name" value="2TM"/>
    <property type="match status" value="1"/>
</dbReference>
<feature type="transmembrane region" description="Helical" evidence="2">
    <location>
        <begin position="7"/>
        <end position="28"/>
    </location>
</feature>
<dbReference type="GO" id="GO:0016020">
    <property type="term" value="C:membrane"/>
    <property type="evidence" value="ECO:0007669"/>
    <property type="project" value="InterPro"/>
</dbReference>
<dbReference type="Proteomes" id="UP000652231">
    <property type="component" value="Unassembled WGS sequence"/>
</dbReference>
<reference evidence="5" key="1">
    <citation type="journal article" date="2014" name="Int. J. Syst. Evol. Microbiol.">
        <title>Complete genome sequence of Corynebacterium casei LMG S-19264T (=DSM 44701T), isolated from a smear-ripened cheese.</title>
        <authorList>
            <consortium name="US DOE Joint Genome Institute (JGI-PGF)"/>
            <person name="Walter F."/>
            <person name="Albersmeier A."/>
            <person name="Kalinowski J."/>
            <person name="Ruckert C."/>
        </authorList>
    </citation>
    <scope>NUCLEOTIDE SEQUENCE</scope>
    <source>
        <strain evidence="5">CGMCC 1.12924</strain>
    </source>
</reference>
<keyword evidence="6" id="KW-1185">Reference proteome</keyword>
<dbReference type="PANTHER" id="PTHR34220:SF7">
    <property type="entry name" value="SENSOR HISTIDINE KINASE YPDA"/>
    <property type="match status" value="1"/>
</dbReference>
<reference evidence="5" key="2">
    <citation type="submission" date="2020-09" db="EMBL/GenBank/DDBJ databases">
        <authorList>
            <person name="Sun Q."/>
            <person name="Zhou Y."/>
        </authorList>
    </citation>
    <scope>NUCLEOTIDE SEQUENCE</scope>
    <source>
        <strain evidence="5">CGMCC 1.12924</strain>
    </source>
</reference>
<accession>A0A8J2VAH3</accession>
<dbReference type="InterPro" id="IPR050640">
    <property type="entry name" value="Bact_2-comp_sensor_kinase"/>
</dbReference>
<keyword evidence="5" id="KW-0808">Transferase</keyword>
<keyword evidence="2" id="KW-0812">Transmembrane</keyword>
<keyword evidence="1" id="KW-0175">Coiled coil</keyword>
<keyword evidence="2" id="KW-1133">Transmembrane helix</keyword>
<dbReference type="InterPro" id="IPR036890">
    <property type="entry name" value="HATPase_C_sf"/>
</dbReference>
<dbReference type="Pfam" id="PF06580">
    <property type="entry name" value="His_kinase"/>
    <property type="match status" value="1"/>
</dbReference>
<sequence length="446" mass="52297">MKKFAFVVGIGVLIGVVLFVLDISFRLISGAEVTFNSNLLISVALYIFYSVPLGLVNSYFFDYLDEKVNWKNREKFRLAVGLIGSVIITLITIFFIRLIHQTLIDGKDLETFFETERLQFYFIALIITLIISLFFHAFYFYKELQKNKLKEQKIIAGTASAQFESLKNQIDPHFLFNSLNVLSSLIEENPDKAQNFTTSLSKIYRYVLDQKDKELVSLEEELKFAKTYMQLLQMRFENSLFFELPDKLTNPEAKVVPLSLQLLLENTIKHNIVSESKPLHIRIYENNNTLVVENDLQRKEVLKTRKGVGLQNIVNRYAIVTPRKVIVNETDQHFKVQIPVLTKQYTVMESQSSSINNDAYIKAHRRVKEIKEFYSNLMSYLIVVPFLIFINYYTYWGFQWFWFPLFGWGIGVTIHGFTVFGYGTSWEEKKIQEIMEKEKKNNKNWH</sequence>
<evidence type="ECO:0000313" key="5">
    <source>
        <dbReference type="EMBL" id="GGD93145.1"/>
    </source>
</evidence>
<proteinExistence type="predicted"/>
<protein>
    <submittedName>
        <fullName evidence="5">Histidine kinase</fullName>
    </submittedName>
</protein>
<dbReference type="AlphaFoldDB" id="A0A8J2VAH3"/>
<dbReference type="PANTHER" id="PTHR34220">
    <property type="entry name" value="SENSOR HISTIDINE KINASE YPDA"/>
    <property type="match status" value="1"/>
</dbReference>
<evidence type="ECO:0000313" key="6">
    <source>
        <dbReference type="Proteomes" id="UP000652231"/>
    </source>
</evidence>
<gene>
    <name evidence="5" type="ORF">GCM10011312_16120</name>
</gene>
<keyword evidence="2" id="KW-0472">Membrane</keyword>
<dbReference type="Gene3D" id="3.30.565.10">
    <property type="entry name" value="Histidine kinase-like ATPase, C-terminal domain"/>
    <property type="match status" value="1"/>
</dbReference>